<dbReference type="PROSITE" id="PS50920">
    <property type="entry name" value="SOLCAR"/>
    <property type="match status" value="2"/>
</dbReference>
<dbReference type="AlphaFoldDB" id="A0A0D6ETA6"/>
<evidence type="ECO:0000256" key="5">
    <source>
        <dbReference type="ARBA" id="ARBA00022737"/>
    </source>
</evidence>
<evidence type="ECO:0000313" key="11">
    <source>
        <dbReference type="EMBL" id="CEQ43093.1"/>
    </source>
</evidence>
<evidence type="ECO:0000256" key="7">
    <source>
        <dbReference type="ARBA" id="ARBA00023128"/>
    </source>
</evidence>
<evidence type="ECO:0000256" key="4">
    <source>
        <dbReference type="ARBA" id="ARBA00022692"/>
    </source>
</evidence>
<keyword evidence="6" id="KW-1133">Transmembrane helix</keyword>
<evidence type="ECO:0000313" key="12">
    <source>
        <dbReference type="Proteomes" id="UP000243876"/>
    </source>
</evidence>
<dbReference type="GO" id="GO:0031966">
    <property type="term" value="C:mitochondrial membrane"/>
    <property type="evidence" value="ECO:0007669"/>
    <property type="project" value="UniProtKB-SubCell"/>
</dbReference>
<feature type="repeat" description="Solcar" evidence="9">
    <location>
        <begin position="35"/>
        <end position="117"/>
    </location>
</feature>
<dbReference type="Pfam" id="PF00153">
    <property type="entry name" value="Mito_carr"/>
    <property type="match status" value="2"/>
</dbReference>
<comment type="subcellular location">
    <subcellularLocation>
        <location evidence="1">Mitochondrion membrane</location>
        <topology evidence="1">Multi-pass membrane protein</topology>
    </subcellularLocation>
</comment>
<dbReference type="OrthoDB" id="14252at2759"/>
<dbReference type="InterPro" id="IPR018108">
    <property type="entry name" value="MCP_transmembrane"/>
</dbReference>
<reference evidence="12" key="1">
    <citation type="submission" date="2015-02" db="EMBL/GenBank/DDBJ databases">
        <authorList>
            <person name="Gon?alves P."/>
        </authorList>
    </citation>
    <scope>NUCLEOTIDE SEQUENCE [LARGE SCALE GENOMIC DNA]</scope>
</reference>
<feature type="repeat" description="Solcar" evidence="9">
    <location>
        <begin position="157"/>
        <end position="262"/>
    </location>
</feature>
<name>A0A0D6ETA6_SPOSA</name>
<dbReference type="GO" id="GO:0022857">
    <property type="term" value="F:transmembrane transporter activity"/>
    <property type="evidence" value="ECO:0007669"/>
    <property type="project" value="TreeGrafter"/>
</dbReference>
<accession>A0A0D6ETA6</accession>
<evidence type="ECO:0000256" key="2">
    <source>
        <dbReference type="ARBA" id="ARBA00006375"/>
    </source>
</evidence>
<keyword evidence="3 10" id="KW-0813">Transport</keyword>
<protein>
    <submittedName>
        <fullName evidence="11">SPOSA6832_04985-mRNA-1:cds</fullName>
    </submittedName>
</protein>
<keyword evidence="5" id="KW-0677">Repeat</keyword>
<dbReference type="PANTHER" id="PTHR45624:SF10">
    <property type="entry name" value="SLC (SOLUTE CARRIER) HOMOLOG"/>
    <property type="match status" value="1"/>
</dbReference>
<gene>
    <name evidence="11" type="primary">SPOSA6832_04985</name>
</gene>
<dbReference type="EMBL" id="CENE01000049">
    <property type="protein sequence ID" value="CEQ43093.1"/>
    <property type="molecule type" value="Genomic_DNA"/>
</dbReference>
<keyword evidence="12" id="KW-1185">Reference proteome</keyword>
<evidence type="ECO:0000256" key="1">
    <source>
        <dbReference type="ARBA" id="ARBA00004225"/>
    </source>
</evidence>
<proteinExistence type="inferred from homology"/>
<keyword evidence="8 9" id="KW-0472">Membrane</keyword>
<evidence type="ECO:0000256" key="6">
    <source>
        <dbReference type="ARBA" id="ARBA00022989"/>
    </source>
</evidence>
<keyword evidence="7" id="KW-0496">Mitochondrion</keyword>
<sequence length="264" mass="27989">MQTSPMLGVALINASVFSSYKFAMNLQLSSPSEEPTLGQITVAGAASGVFTSFITTPIERLKILQQASTPSASSQPSLLTLLRSNSLRSLYRGFLPTLLRDVAYGPYFLVYEYIVRGGNFGLVGRKGGGEEGRRHVKPDLAEEVENELFGPNKASPGRVLLAGGAAGIVGWGFPLDVVKTKMQATSLPSSFSFVPLPSSPSSTSSSNPPTPPHPYATLRSTILASYREAELKGFVAGLGPTLVRSVPVNMVTFAVFELVVATFG</sequence>
<dbReference type="InterPro" id="IPR023395">
    <property type="entry name" value="MCP_dom_sf"/>
</dbReference>
<comment type="similarity">
    <text evidence="2 10">Belongs to the mitochondrial carrier (TC 2.A.29) family.</text>
</comment>
<organism evidence="11 12">
    <name type="scientific">Sporidiobolus salmonicolor</name>
    <name type="common">Yeast-like fungus</name>
    <name type="synonym">Sporobolomyces salmonicolor</name>
    <dbReference type="NCBI Taxonomy" id="5005"/>
    <lineage>
        <taxon>Eukaryota</taxon>
        <taxon>Fungi</taxon>
        <taxon>Dikarya</taxon>
        <taxon>Basidiomycota</taxon>
        <taxon>Pucciniomycotina</taxon>
        <taxon>Microbotryomycetes</taxon>
        <taxon>Sporidiobolales</taxon>
        <taxon>Sporidiobolaceae</taxon>
        <taxon>Sporobolomyces</taxon>
    </lineage>
</organism>
<evidence type="ECO:0000256" key="10">
    <source>
        <dbReference type="RuleBase" id="RU000488"/>
    </source>
</evidence>
<dbReference type="Proteomes" id="UP000243876">
    <property type="component" value="Unassembled WGS sequence"/>
</dbReference>
<dbReference type="SUPFAM" id="SSF103506">
    <property type="entry name" value="Mitochondrial carrier"/>
    <property type="match status" value="1"/>
</dbReference>
<dbReference type="Gene3D" id="1.50.40.10">
    <property type="entry name" value="Mitochondrial carrier domain"/>
    <property type="match status" value="1"/>
</dbReference>
<evidence type="ECO:0000256" key="8">
    <source>
        <dbReference type="ARBA" id="ARBA00023136"/>
    </source>
</evidence>
<keyword evidence="4 9" id="KW-0812">Transmembrane</keyword>
<evidence type="ECO:0000256" key="9">
    <source>
        <dbReference type="PROSITE-ProRule" id="PRU00282"/>
    </source>
</evidence>
<dbReference type="PANTHER" id="PTHR45624">
    <property type="entry name" value="MITOCHONDRIAL BASIC AMINO ACIDS TRANSPORTER-RELATED"/>
    <property type="match status" value="1"/>
</dbReference>
<evidence type="ECO:0000256" key="3">
    <source>
        <dbReference type="ARBA" id="ARBA00022448"/>
    </source>
</evidence>
<dbReference type="InterPro" id="IPR050567">
    <property type="entry name" value="Mitochondrial_Carrier"/>
</dbReference>